<evidence type="ECO:0000313" key="2">
    <source>
        <dbReference type="Proteomes" id="UP000026915"/>
    </source>
</evidence>
<evidence type="ECO:0000313" key="1">
    <source>
        <dbReference type="EMBL" id="EOY16477.1"/>
    </source>
</evidence>
<name>A0A061FIE5_THECC</name>
<dbReference type="Gramene" id="EOY16477">
    <property type="protein sequence ID" value="EOY16477"/>
    <property type="gene ID" value="TCM_035250"/>
</dbReference>
<proteinExistence type="predicted"/>
<dbReference type="HOGENOM" id="CLU_2763002_0_0_1"/>
<gene>
    <name evidence="1" type="ORF">TCM_035250</name>
</gene>
<dbReference type="InParanoid" id="A0A061FIE5"/>
<accession>A0A061FIE5</accession>
<dbReference type="Proteomes" id="UP000026915">
    <property type="component" value="Chromosome 8"/>
</dbReference>
<reference evidence="1 2" key="1">
    <citation type="journal article" date="2013" name="Genome Biol.">
        <title>The genome sequence of the most widely cultivated cacao type and its use to identify candidate genes regulating pod color.</title>
        <authorList>
            <person name="Motamayor J.C."/>
            <person name="Mockaitis K."/>
            <person name="Schmutz J."/>
            <person name="Haiminen N."/>
            <person name="Iii D.L."/>
            <person name="Cornejo O."/>
            <person name="Findley S.D."/>
            <person name="Zheng P."/>
            <person name="Utro F."/>
            <person name="Royaert S."/>
            <person name="Saski C."/>
            <person name="Jenkins J."/>
            <person name="Podicheti R."/>
            <person name="Zhao M."/>
            <person name="Scheffler B.E."/>
            <person name="Stack J.C."/>
            <person name="Feltus F.A."/>
            <person name="Mustiga G.M."/>
            <person name="Amores F."/>
            <person name="Phillips W."/>
            <person name="Marelli J.P."/>
            <person name="May G.D."/>
            <person name="Shapiro H."/>
            <person name="Ma J."/>
            <person name="Bustamante C.D."/>
            <person name="Schnell R.J."/>
            <person name="Main D."/>
            <person name="Gilbert D."/>
            <person name="Parida L."/>
            <person name="Kuhn D.N."/>
        </authorList>
    </citation>
    <scope>NUCLEOTIDE SEQUENCE [LARGE SCALE GENOMIC DNA]</scope>
    <source>
        <strain evidence="2">cv. Matina 1-6</strain>
    </source>
</reference>
<protein>
    <submittedName>
        <fullName evidence="1">Uncharacterized protein</fullName>
    </submittedName>
</protein>
<sequence>MKNPNNVTSTSPTGTFTKRVMEFSTKDQETQAYNYIMLFSTVEDAGLSSLPRARKPKRAAASFVFGTDSN</sequence>
<dbReference type="EMBL" id="CM001886">
    <property type="protein sequence ID" value="EOY16477.1"/>
    <property type="molecule type" value="Genomic_DNA"/>
</dbReference>
<dbReference type="AlphaFoldDB" id="A0A061FIE5"/>
<keyword evidence="2" id="KW-1185">Reference proteome</keyword>
<organism evidence="1 2">
    <name type="scientific">Theobroma cacao</name>
    <name type="common">Cacao</name>
    <name type="synonym">Cocoa</name>
    <dbReference type="NCBI Taxonomy" id="3641"/>
    <lineage>
        <taxon>Eukaryota</taxon>
        <taxon>Viridiplantae</taxon>
        <taxon>Streptophyta</taxon>
        <taxon>Embryophyta</taxon>
        <taxon>Tracheophyta</taxon>
        <taxon>Spermatophyta</taxon>
        <taxon>Magnoliopsida</taxon>
        <taxon>eudicotyledons</taxon>
        <taxon>Gunneridae</taxon>
        <taxon>Pentapetalae</taxon>
        <taxon>rosids</taxon>
        <taxon>malvids</taxon>
        <taxon>Malvales</taxon>
        <taxon>Malvaceae</taxon>
        <taxon>Byttnerioideae</taxon>
        <taxon>Theobroma</taxon>
    </lineage>
</organism>